<feature type="transmembrane region" description="Helical" evidence="2">
    <location>
        <begin position="175"/>
        <end position="194"/>
    </location>
</feature>
<dbReference type="AlphaFoldDB" id="A0A7K4J3L8"/>
<evidence type="ECO:0000256" key="1">
    <source>
        <dbReference type="SAM" id="Coils"/>
    </source>
</evidence>
<keyword evidence="2" id="KW-0472">Membrane</keyword>
<reference evidence="3 4" key="1">
    <citation type="submission" date="2019-09" db="EMBL/GenBank/DDBJ databases">
        <title>Bird 10,000 Genomes (B10K) Project - Family phase.</title>
        <authorList>
            <person name="Zhang G."/>
        </authorList>
    </citation>
    <scope>NUCLEOTIDE SEQUENCE [LARGE SCALE GENOMIC DNA]</scope>
    <source>
        <strain evidence="3">B10K-CU-031-07</strain>
        <tissue evidence="3">Muscle</tissue>
    </source>
</reference>
<dbReference type="Proteomes" id="UP000531151">
    <property type="component" value="Unassembled WGS sequence"/>
</dbReference>
<gene>
    <name evidence="3" type="primary">Ccdc51</name>
    <name evidence="3" type="ORF">GEOCAL_R05558</name>
</gene>
<dbReference type="InterPro" id="IPR037660">
    <property type="entry name" value="CCDC51"/>
</dbReference>
<evidence type="ECO:0000256" key="2">
    <source>
        <dbReference type="SAM" id="Phobius"/>
    </source>
</evidence>
<sequence>SVHIVRTYCSSAPKRPEAKSAIEMAVGLLNRLTEAGTIMGKNSIQKMSATCKSWWDRYEEFVGINEVRDAQGKVTEAEKVFMIARGIVREARENVEAQQIKLKEIRDRLDRVSRDDTQYLELATLEHRLLQEEKRYRAVYLNAEESEREKFSLFSAAVRESHEKERTRAEKTKNWSIIGSVLGAIIGVLGSTYVNRVRLQELKVLVLEAQKGPINLQEAIKEQASSHYLQQKDLSDVIEDLKNVLQRRTSQEIKEGTVLAKQDRNDSINLDSLLIPLNEQLNYTKQVSSCLGSLQKQFNSLQESVAQMISEMHGVKLAVHSRPTERVMPRSSVEGKGQTSPVRDVILELCDTERRLEAQIKRNSIYSTAVTCTVFAIALPVLYIILKGN</sequence>
<dbReference type="PANTHER" id="PTHR28624:SF1">
    <property type="entry name" value="MITOCHONDRIAL POTASSIUM CHANNEL"/>
    <property type="match status" value="1"/>
</dbReference>
<organism evidence="3 4">
    <name type="scientific">Geococcyx californianus</name>
    <name type="common">Greater roadrunner</name>
    <name type="synonym">Saurothera californiana</name>
    <dbReference type="NCBI Taxonomy" id="8947"/>
    <lineage>
        <taxon>Eukaryota</taxon>
        <taxon>Metazoa</taxon>
        <taxon>Chordata</taxon>
        <taxon>Craniata</taxon>
        <taxon>Vertebrata</taxon>
        <taxon>Euteleostomi</taxon>
        <taxon>Archelosauria</taxon>
        <taxon>Archosauria</taxon>
        <taxon>Dinosauria</taxon>
        <taxon>Saurischia</taxon>
        <taxon>Theropoda</taxon>
        <taxon>Coelurosauria</taxon>
        <taxon>Aves</taxon>
        <taxon>Neognathae</taxon>
        <taxon>Neoaves</taxon>
        <taxon>Otidimorphae</taxon>
        <taxon>Cuculiformes</taxon>
        <taxon>Neomorphidae</taxon>
        <taxon>Geococcyx</taxon>
    </lineage>
</organism>
<dbReference type="PANTHER" id="PTHR28624">
    <property type="entry name" value="COILED-COIL DOMAIN-CONTAINING PROTEIN 51"/>
    <property type="match status" value="1"/>
</dbReference>
<feature type="transmembrane region" description="Helical" evidence="2">
    <location>
        <begin position="364"/>
        <end position="386"/>
    </location>
</feature>
<keyword evidence="1" id="KW-0175">Coiled coil</keyword>
<dbReference type="OrthoDB" id="6243211at2759"/>
<keyword evidence="2" id="KW-0812">Transmembrane</keyword>
<proteinExistence type="predicted"/>
<accession>A0A7K4J3L8</accession>
<name>A0A7K4J3L8_GEOCA</name>
<evidence type="ECO:0000313" key="3">
    <source>
        <dbReference type="EMBL" id="NWH59209.1"/>
    </source>
</evidence>
<feature type="non-terminal residue" evidence="3">
    <location>
        <position position="1"/>
    </location>
</feature>
<keyword evidence="4" id="KW-1185">Reference proteome</keyword>
<dbReference type="EMBL" id="VWPV01009788">
    <property type="protein sequence ID" value="NWH59209.1"/>
    <property type="molecule type" value="Genomic_DNA"/>
</dbReference>
<protein>
    <submittedName>
        <fullName evidence="3">CCD51 protein</fullName>
    </submittedName>
</protein>
<keyword evidence="2" id="KW-1133">Transmembrane helix</keyword>
<evidence type="ECO:0000313" key="4">
    <source>
        <dbReference type="Proteomes" id="UP000531151"/>
    </source>
</evidence>
<feature type="non-terminal residue" evidence="3">
    <location>
        <position position="389"/>
    </location>
</feature>
<feature type="coiled-coil region" evidence="1">
    <location>
        <begin position="88"/>
        <end position="115"/>
    </location>
</feature>
<comment type="caution">
    <text evidence="3">The sequence shown here is derived from an EMBL/GenBank/DDBJ whole genome shotgun (WGS) entry which is preliminary data.</text>
</comment>